<dbReference type="InterPro" id="IPR029044">
    <property type="entry name" value="Nucleotide-diphossugar_trans"/>
</dbReference>
<reference evidence="4" key="1">
    <citation type="journal article" date="2019" name="Int. J. Syst. Evol. Microbiol.">
        <title>The Global Catalogue of Microorganisms (GCM) 10K type strain sequencing project: providing services to taxonomists for standard genome sequencing and annotation.</title>
        <authorList>
            <consortium name="The Broad Institute Genomics Platform"/>
            <consortium name="The Broad Institute Genome Sequencing Center for Infectious Disease"/>
            <person name="Wu L."/>
            <person name="Ma J."/>
        </authorList>
    </citation>
    <scope>NUCLEOTIDE SEQUENCE [LARGE SCALE GENOMIC DNA]</scope>
    <source>
        <strain evidence="4">CCTCC AB 2017081</strain>
    </source>
</reference>
<dbReference type="PANTHER" id="PTHR43685:SF11">
    <property type="entry name" value="GLYCOSYLTRANSFERASE TAGX-RELATED"/>
    <property type="match status" value="1"/>
</dbReference>
<name>A0ABV7ZCH5_9DEIO</name>
<dbReference type="SUPFAM" id="SSF53448">
    <property type="entry name" value="Nucleotide-diphospho-sugar transferases"/>
    <property type="match status" value="1"/>
</dbReference>
<evidence type="ECO:0000313" key="4">
    <source>
        <dbReference type="Proteomes" id="UP001595803"/>
    </source>
</evidence>
<evidence type="ECO:0000259" key="2">
    <source>
        <dbReference type="Pfam" id="PF00535"/>
    </source>
</evidence>
<organism evidence="3 4">
    <name type="scientific">Deinococcus rufus</name>
    <dbReference type="NCBI Taxonomy" id="2136097"/>
    <lineage>
        <taxon>Bacteria</taxon>
        <taxon>Thermotogati</taxon>
        <taxon>Deinococcota</taxon>
        <taxon>Deinococci</taxon>
        <taxon>Deinococcales</taxon>
        <taxon>Deinococcaceae</taxon>
        <taxon>Deinococcus</taxon>
    </lineage>
</organism>
<dbReference type="Gene3D" id="3.90.550.10">
    <property type="entry name" value="Spore Coat Polysaccharide Biosynthesis Protein SpsA, Chain A"/>
    <property type="match status" value="1"/>
</dbReference>
<dbReference type="InterPro" id="IPR001173">
    <property type="entry name" value="Glyco_trans_2-like"/>
</dbReference>
<accession>A0ABV7ZCH5</accession>
<dbReference type="RefSeq" id="WP_322472897.1">
    <property type="nucleotide sequence ID" value="NZ_JBHRZG010000016.1"/>
</dbReference>
<dbReference type="EMBL" id="JBHRZG010000016">
    <property type="protein sequence ID" value="MFC3834058.1"/>
    <property type="molecule type" value="Genomic_DNA"/>
</dbReference>
<comment type="caution">
    <text evidence="3">The sequence shown here is derived from an EMBL/GenBank/DDBJ whole genome shotgun (WGS) entry which is preliminary data.</text>
</comment>
<proteinExistence type="predicted"/>
<dbReference type="Proteomes" id="UP001595803">
    <property type="component" value="Unassembled WGS sequence"/>
</dbReference>
<feature type="domain" description="Glycosyltransferase 2-like" evidence="2">
    <location>
        <begin position="27"/>
        <end position="133"/>
    </location>
</feature>
<dbReference type="InterPro" id="IPR050834">
    <property type="entry name" value="Glycosyltransf_2"/>
</dbReference>
<dbReference type="PANTHER" id="PTHR43685">
    <property type="entry name" value="GLYCOSYLTRANSFERASE"/>
    <property type="match status" value="1"/>
</dbReference>
<evidence type="ECO:0000313" key="3">
    <source>
        <dbReference type="EMBL" id="MFC3834058.1"/>
    </source>
</evidence>
<keyword evidence="3" id="KW-0808">Transferase</keyword>
<keyword evidence="3" id="KW-0328">Glycosyltransferase</keyword>
<dbReference type="EC" id="2.4.-.-" evidence="3"/>
<evidence type="ECO:0000256" key="1">
    <source>
        <dbReference type="SAM" id="MobiDB-lite"/>
    </source>
</evidence>
<keyword evidence="4" id="KW-1185">Reference proteome</keyword>
<dbReference type="GO" id="GO:0016757">
    <property type="term" value="F:glycosyltransferase activity"/>
    <property type="evidence" value="ECO:0007669"/>
    <property type="project" value="UniProtKB-KW"/>
</dbReference>
<dbReference type="Pfam" id="PF00535">
    <property type="entry name" value="Glycos_transf_2"/>
    <property type="match status" value="1"/>
</dbReference>
<dbReference type="CDD" id="cd00761">
    <property type="entry name" value="Glyco_tranf_GTA_type"/>
    <property type="match status" value="1"/>
</dbReference>
<protein>
    <submittedName>
        <fullName evidence="3">Glycosyltransferase family A protein</fullName>
        <ecNumber evidence="3">2.4.-.-</ecNumber>
    </submittedName>
</protein>
<sequence length="323" mass="37180">MTGSVPHRPVQSGHARPEAPAGPPIFTVFTATFNRAHTLPRVYDSLTRQTLRAFEWVVVDDGSTDGTRELVEGWAARAAFPVRYLYQPNAGKPAALNRGVQVARGELFLNLDSDDTCVPTALERLLHHWHAIPEAERSQFTGVTGLCLDERGKLHGRPYRRAVMDSDSLEMHFRYRDRWERWGFHRTDVLRAFPFPVDPDARFVSESVVWFRIARRYRTRFVNEALRSYHVAERRPDQLTALSRGAMRGRLPYHVMVLTELREWWRPAPLEFVRSALAYSRYSYTLGVGRTEQLRAVHGPMRVLVALAQPAGWLVSRLDRRLP</sequence>
<feature type="region of interest" description="Disordered" evidence="1">
    <location>
        <begin position="1"/>
        <end position="21"/>
    </location>
</feature>
<gene>
    <name evidence="3" type="ORF">ACFOSB_14425</name>
</gene>